<accession>A0ABP9D661</accession>
<protein>
    <submittedName>
        <fullName evidence="1">Uncharacterized protein</fullName>
    </submittedName>
</protein>
<keyword evidence="2" id="KW-1185">Reference proteome</keyword>
<name>A0ABP9D661_9ACTN</name>
<comment type="caution">
    <text evidence="1">The sequence shown here is derived from an EMBL/GenBank/DDBJ whole genome shotgun (WGS) entry which is preliminary data.</text>
</comment>
<dbReference type="EMBL" id="BAABIG010000089">
    <property type="protein sequence ID" value="GAA4823961.1"/>
    <property type="molecule type" value="Genomic_DNA"/>
</dbReference>
<dbReference type="RefSeq" id="WP_345624461.1">
    <property type="nucleotide sequence ID" value="NZ_BAABIG010000089.1"/>
</dbReference>
<dbReference type="Proteomes" id="UP001501265">
    <property type="component" value="Unassembled WGS sequence"/>
</dbReference>
<sequence length="68" mass="7247">MTVRYAVGGHAHAVDVLTGGFSLADHLERLDPANRAGTEWITFMLKAGGEIALRDSSIIAIEMPAVEP</sequence>
<evidence type="ECO:0000313" key="1">
    <source>
        <dbReference type="EMBL" id="GAA4823961.1"/>
    </source>
</evidence>
<evidence type="ECO:0000313" key="2">
    <source>
        <dbReference type="Proteomes" id="UP001501265"/>
    </source>
</evidence>
<gene>
    <name evidence="1" type="ORF">GCM10023220_67110</name>
</gene>
<organism evidence="1 2">
    <name type="scientific">Streptomyces ziwulingensis</name>
    <dbReference type="NCBI Taxonomy" id="1045501"/>
    <lineage>
        <taxon>Bacteria</taxon>
        <taxon>Bacillati</taxon>
        <taxon>Actinomycetota</taxon>
        <taxon>Actinomycetes</taxon>
        <taxon>Kitasatosporales</taxon>
        <taxon>Streptomycetaceae</taxon>
        <taxon>Streptomyces</taxon>
    </lineage>
</organism>
<reference evidence="2" key="1">
    <citation type="journal article" date="2019" name="Int. J. Syst. Evol. Microbiol.">
        <title>The Global Catalogue of Microorganisms (GCM) 10K type strain sequencing project: providing services to taxonomists for standard genome sequencing and annotation.</title>
        <authorList>
            <consortium name="The Broad Institute Genomics Platform"/>
            <consortium name="The Broad Institute Genome Sequencing Center for Infectious Disease"/>
            <person name="Wu L."/>
            <person name="Ma J."/>
        </authorList>
    </citation>
    <scope>NUCLEOTIDE SEQUENCE [LARGE SCALE GENOMIC DNA]</scope>
    <source>
        <strain evidence="2">JCM 18081</strain>
    </source>
</reference>
<proteinExistence type="predicted"/>